<dbReference type="EMBL" id="CP009498">
    <property type="protein sequence ID" value="AKL98274.1"/>
    <property type="molecule type" value="Genomic_DNA"/>
</dbReference>
<dbReference type="Pfam" id="PF08713">
    <property type="entry name" value="DNA_alkylation"/>
    <property type="match status" value="1"/>
</dbReference>
<proteinExistence type="predicted"/>
<dbReference type="SUPFAM" id="SSF48371">
    <property type="entry name" value="ARM repeat"/>
    <property type="match status" value="1"/>
</dbReference>
<keyword evidence="2" id="KW-1185">Reference proteome</keyword>
<gene>
    <name evidence="1" type="ORF">Epro_0895</name>
</gene>
<dbReference type="AlphaFoldDB" id="A0A0G3WL90"/>
<evidence type="ECO:0000313" key="1">
    <source>
        <dbReference type="EMBL" id="AKL98274.1"/>
    </source>
</evidence>
<dbReference type="PANTHER" id="PTHR34070">
    <property type="entry name" value="ARMADILLO-TYPE FOLD"/>
    <property type="match status" value="1"/>
</dbReference>
<evidence type="ECO:0000313" key="2">
    <source>
        <dbReference type="Proteomes" id="UP000035337"/>
    </source>
</evidence>
<dbReference type="RefSeq" id="WP_052570827.1">
    <property type="nucleotide sequence ID" value="NZ_CP009498.1"/>
</dbReference>
<dbReference type="KEGG" id="epo:Epro_0895"/>
<dbReference type="InterPro" id="IPR016024">
    <property type="entry name" value="ARM-type_fold"/>
</dbReference>
<dbReference type="STRING" id="1408281.Epro_0895"/>
<dbReference type="InterPro" id="IPR014825">
    <property type="entry name" value="DNA_alkylation"/>
</dbReference>
<protein>
    <submittedName>
        <fullName evidence="1">Putative DNA alkylation repair enzyme</fullName>
    </submittedName>
</protein>
<dbReference type="Gene3D" id="1.25.10.90">
    <property type="match status" value="1"/>
</dbReference>
<name>A0A0G3WL90_9BACT</name>
<sequence length="237" mass="28224">MSDKKTVNILSEIKKHGNKVLAQHHLRFFKTGKGEYGEGDLFWGLTVPQTRAISKKYYKELTLKETEIFLKHKVHEVRFFALTVLIEKYKRADIKEKKKIVKIYLKNTKYINNWDLVDLTAPLITGEYWYNNLSEDLWKLAKSKNLWEERIAMLSTFYFIKRGKTAETLKLAEFFLNHKHDLMHKASGWMLREAGKRNIGALYGFLDKYAAVMPRTMLRYSLEKVPQQKRKYYMEKK</sequence>
<dbReference type="Proteomes" id="UP000035337">
    <property type="component" value="Chromosome"/>
</dbReference>
<reference evidence="1 2" key="1">
    <citation type="submission" date="2014-09" db="EMBL/GenBank/DDBJ databases">
        <title>Complete genome sequence of Endomicrobium proavitum.</title>
        <authorList>
            <person name="Zheng H."/>
        </authorList>
    </citation>
    <scope>NUCLEOTIDE SEQUENCE [LARGE SCALE GENOMIC DNA]</scope>
    <source>
        <strain evidence="1 2">Rsa215</strain>
    </source>
</reference>
<organism evidence="1 2">
    <name type="scientific">Endomicrobium proavitum</name>
    <dbReference type="NCBI Taxonomy" id="1408281"/>
    <lineage>
        <taxon>Bacteria</taxon>
        <taxon>Pseudomonadati</taxon>
        <taxon>Elusimicrobiota</taxon>
        <taxon>Endomicrobiia</taxon>
        <taxon>Endomicrobiales</taxon>
        <taxon>Endomicrobiaceae</taxon>
        <taxon>Endomicrobium</taxon>
    </lineage>
</organism>
<dbReference type="OrthoDB" id="9775346at2"/>
<accession>A0A0G3WL90</accession>
<dbReference type="PATRIC" id="fig|1408281.3.peg.915"/>
<dbReference type="CDD" id="cd06561">
    <property type="entry name" value="AlkD_like"/>
    <property type="match status" value="1"/>
</dbReference>
<dbReference type="PANTHER" id="PTHR34070:SF1">
    <property type="entry name" value="DNA ALKYLATION REPAIR PROTEIN"/>
    <property type="match status" value="1"/>
</dbReference>